<reference evidence="15" key="1">
    <citation type="submission" date="2020-06" db="EMBL/GenBank/DDBJ databases">
        <authorList>
            <consortium name="Wellcome Sanger Institute Data Sharing"/>
        </authorList>
    </citation>
    <scope>NUCLEOTIDE SEQUENCE [LARGE SCALE GENOMIC DNA]</scope>
</reference>
<evidence type="ECO:0000259" key="14">
    <source>
        <dbReference type="PROSITE" id="PS50157"/>
    </source>
</evidence>
<dbReference type="Gene3D" id="3.30.160.60">
    <property type="entry name" value="Classic Zinc Finger"/>
    <property type="match status" value="4"/>
</dbReference>
<proteinExistence type="inferred from homology"/>
<sequence>MAVLQGVREAIQNRLTAAADEIFVVFVQTVVQYEEEIERQRILLDAVLKPKVKLYREPAQQKHQTTEKPEVLPESQLCNQEGISTVDQEVSRSPQIKTEPEEVSQVWTCDFTEQLVQDQYTDGYTLTFSPRENEQVEDKTQNPDEPQSEAKEELEDISVQHFNSTAHSSLDYPSQLISHHPAQTAHGPDLTSNESLKEPEANSSGVLPFSSHMYGEASTSILTFPNNFHTDVGVKPHSCGICGKSFKKKSHLVIHHRVHTGERPYCCIVCGKSFRTTKNLNVHRKIHTGERPYSCDTCGKRFITNYKLGRHKKTHTTEKPYPCTFCGTTFRYMQTLKMHYRVHTDET</sequence>
<evidence type="ECO:0000256" key="10">
    <source>
        <dbReference type="ARBA" id="ARBA00023163"/>
    </source>
</evidence>
<keyword evidence="8" id="KW-0805">Transcription regulation</keyword>
<feature type="domain" description="C2H2-type" evidence="14">
    <location>
        <begin position="321"/>
        <end position="347"/>
    </location>
</feature>
<evidence type="ECO:0000256" key="4">
    <source>
        <dbReference type="ARBA" id="ARBA00022723"/>
    </source>
</evidence>
<keyword evidence="4" id="KW-0479">Metal-binding</keyword>
<dbReference type="SUPFAM" id="SSF57667">
    <property type="entry name" value="beta-beta-alpha zinc fingers"/>
    <property type="match status" value="2"/>
</dbReference>
<gene>
    <name evidence="15" type="primary">LOC114470169</name>
</gene>
<evidence type="ECO:0000256" key="8">
    <source>
        <dbReference type="ARBA" id="ARBA00023015"/>
    </source>
</evidence>
<keyword evidence="5" id="KW-0677">Repeat</keyword>
<evidence type="ECO:0000256" key="7">
    <source>
        <dbReference type="ARBA" id="ARBA00022833"/>
    </source>
</evidence>
<dbReference type="Ensembl" id="ENSGWIT00000053440.1">
    <property type="protein sequence ID" value="ENSGWIP00000049446.1"/>
    <property type="gene ID" value="ENSGWIG00000024106.1"/>
</dbReference>
<comment type="subcellular location">
    <subcellularLocation>
        <location evidence="2">Nucleus</location>
    </subcellularLocation>
</comment>
<keyword evidence="11" id="KW-0539">Nucleus</keyword>
<keyword evidence="10" id="KW-0804">Transcription</keyword>
<dbReference type="PANTHER" id="PTHR14003">
    <property type="entry name" value="TRANSCRIPTIONAL REPRESSOR PROTEIN YY"/>
    <property type="match status" value="1"/>
</dbReference>
<evidence type="ECO:0000256" key="2">
    <source>
        <dbReference type="ARBA" id="ARBA00004123"/>
    </source>
</evidence>
<dbReference type="GO" id="GO:0008270">
    <property type="term" value="F:zinc ion binding"/>
    <property type="evidence" value="ECO:0007669"/>
    <property type="project" value="UniProtKB-KW"/>
</dbReference>
<evidence type="ECO:0000256" key="1">
    <source>
        <dbReference type="ARBA" id="ARBA00003767"/>
    </source>
</evidence>
<reference evidence="15" key="2">
    <citation type="submission" date="2025-08" db="UniProtKB">
        <authorList>
            <consortium name="Ensembl"/>
        </authorList>
    </citation>
    <scope>IDENTIFICATION</scope>
</reference>
<dbReference type="RefSeq" id="XP_028313987.1">
    <property type="nucleotide sequence ID" value="XM_028458186.1"/>
</dbReference>
<dbReference type="GO" id="GO:0031519">
    <property type="term" value="C:PcG protein complex"/>
    <property type="evidence" value="ECO:0007669"/>
    <property type="project" value="TreeGrafter"/>
</dbReference>
<keyword evidence="9" id="KW-0238">DNA-binding</keyword>
<accession>A0A8C5HSW1</accession>
<evidence type="ECO:0000256" key="5">
    <source>
        <dbReference type="ARBA" id="ARBA00022737"/>
    </source>
</evidence>
<keyword evidence="6 12" id="KW-0863">Zinc-finger</keyword>
<feature type="compositionally biased region" description="Basic and acidic residues" evidence="13">
    <location>
        <begin position="131"/>
        <end position="142"/>
    </location>
</feature>
<protein>
    <submittedName>
        <fullName evidence="15">Zinc finger protein 62-like</fullName>
    </submittedName>
</protein>
<dbReference type="GO" id="GO:0005667">
    <property type="term" value="C:transcription regulator complex"/>
    <property type="evidence" value="ECO:0007669"/>
    <property type="project" value="TreeGrafter"/>
</dbReference>
<dbReference type="GO" id="GO:0000978">
    <property type="term" value="F:RNA polymerase II cis-regulatory region sequence-specific DNA binding"/>
    <property type="evidence" value="ECO:0007669"/>
    <property type="project" value="TreeGrafter"/>
</dbReference>
<dbReference type="FunFam" id="3.30.160.60:FF:001442">
    <property type="entry name" value="zinc finger protein 696"/>
    <property type="match status" value="1"/>
</dbReference>
<comment type="function">
    <text evidence="1">May be involved in transcriptional regulation.</text>
</comment>
<dbReference type="GO" id="GO:0042802">
    <property type="term" value="F:identical protein binding"/>
    <property type="evidence" value="ECO:0007669"/>
    <property type="project" value="UniProtKB-ARBA"/>
</dbReference>
<dbReference type="Proteomes" id="UP000694680">
    <property type="component" value="Chromosome 9"/>
</dbReference>
<dbReference type="FunFam" id="3.30.160.60:FF:000508">
    <property type="entry name" value="Myeloid zinc finger 1"/>
    <property type="match status" value="1"/>
</dbReference>
<dbReference type="InterPro" id="IPR036236">
    <property type="entry name" value="Znf_C2H2_sf"/>
</dbReference>
<evidence type="ECO:0000256" key="12">
    <source>
        <dbReference type="PROSITE-ProRule" id="PRU00042"/>
    </source>
</evidence>
<dbReference type="SMART" id="SM00355">
    <property type="entry name" value="ZnF_C2H2"/>
    <property type="match status" value="4"/>
</dbReference>
<organism evidence="15 16">
    <name type="scientific">Gouania willdenowi</name>
    <name type="common">Blunt-snouted clingfish</name>
    <name type="synonym">Lepadogaster willdenowi</name>
    <dbReference type="NCBI Taxonomy" id="441366"/>
    <lineage>
        <taxon>Eukaryota</taxon>
        <taxon>Metazoa</taxon>
        <taxon>Chordata</taxon>
        <taxon>Craniata</taxon>
        <taxon>Vertebrata</taxon>
        <taxon>Euteleostomi</taxon>
        <taxon>Actinopterygii</taxon>
        <taxon>Neopterygii</taxon>
        <taxon>Teleostei</taxon>
        <taxon>Neoteleostei</taxon>
        <taxon>Acanthomorphata</taxon>
        <taxon>Ovalentaria</taxon>
        <taxon>Blenniimorphae</taxon>
        <taxon>Blenniiformes</taxon>
        <taxon>Gobiesocoidei</taxon>
        <taxon>Gobiesocidae</taxon>
        <taxon>Gobiesocinae</taxon>
        <taxon>Gouania</taxon>
    </lineage>
</organism>
<dbReference type="GO" id="GO:0000785">
    <property type="term" value="C:chromatin"/>
    <property type="evidence" value="ECO:0007669"/>
    <property type="project" value="TreeGrafter"/>
</dbReference>
<feature type="domain" description="C2H2-type" evidence="14">
    <location>
        <begin position="237"/>
        <end position="264"/>
    </location>
</feature>
<evidence type="ECO:0000256" key="11">
    <source>
        <dbReference type="ARBA" id="ARBA00023242"/>
    </source>
</evidence>
<comment type="similarity">
    <text evidence="3">Belongs to the krueppel C2H2-type zinc-finger protein family.</text>
</comment>
<evidence type="ECO:0000256" key="9">
    <source>
        <dbReference type="ARBA" id="ARBA00023125"/>
    </source>
</evidence>
<evidence type="ECO:0000256" key="3">
    <source>
        <dbReference type="ARBA" id="ARBA00006991"/>
    </source>
</evidence>
<evidence type="ECO:0000313" key="15">
    <source>
        <dbReference type="Ensembl" id="ENSGWIP00000049446.1"/>
    </source>
</evidence>
<dbReference type="Pfam" id="PF13912">
    <property type="entry name" value="zf-C2H2_6"/>
    <property type="match status" value="2"/>
</dbReference>
<dbReference type="OrthoDB" id="6077919at2759"/>
<dbReference type="AlphaFoldDB" id="A0A8C5HSW1"/>
<evidence type="ECO:0000256" key="6">
    <source>
        <dbReference type="ARBA" id="ARBA00022771"/>
    </source>
</evidence>
<dbReference type="PROSITE" id="PS50157">
    <property type="entry name" value="ZINC_FINGER_C2H2_2"/>
    <property type="match status" value="4"/>
</dbReference>
<reference evidence="15" key="3">
    <citation type="submission" date="2025-09" db="UniProtKB">
        <authorList>
            <consortium name="Ensembl"/>
        </authorList>
    </citation>
    <scope>IDENTIFICATION</scope>
</reference>
<evidence type="ECO:0000256" key="13">
    <source>
        <dbReference type="SAM" id="MobiDB-lite"/>
    </source>
</evidence>
<dbReference type="FunFam" id="3.30.160.60:FF:002343">
    <property type="entry name" value="Zinc finger protein 33A"/>
    <property type="match status" value="1"/>
</dbReference>
<feature type="domain" description="C2H2-type" evidence="14">
    <location>
        <begin position="265"/>
        <end position="292"/>
    </location>
</feature>
<feature type="domain" description="C2H2-type" evidence="14">
    <location>
        <begin position="293"/>
        <end position="320"/>
    </location>
</feature>
<feature type="region of interest" description="Disordered" evidence="13">
    <location>
        <begin position="179"/>
        <end position="208"/>
    </location>
</feature>
<feature type="region of interest" description="Disordered" evidence="13">
    <location>
        <begin position="130"/>
        <end position="153"/>
    </location>
</feature>
<dbReference type="PANTHER" id="PTHR14003:SF23">
    <property type="entry name" value="ZINC FINGER PROTEIN 143"/>
    <property type="match status" value="1"/>
</dbReference>
<dbReference type="GeneID" id="114470169"/>
<keyword evidence="16" id="KW-1185">Reference proteome</keyword>
<dbReference type="InterPro" id="IPR013087">
    <property type="entry name" value="Znf_C2H2_type"/>
</dbReference>
<keyword evidence="7" id="KW-0862">Zinc</keyword>
<dbReference type="FunFam" id="3.30.160.60:FF:000771">
    <property type="entry name" value="zinc finger protein 648"/>
    <property type="match status" value="1"/>
</dbReference>
<dbReference type="GO" id="GO:0000981">
    <property type="term" value="F:DNA-binding transcription factor activity, RNA polymerase II-specific"/>
    <property type="evidence" value="ECO:0007669"/>
    <property type="project" value="TreeGrafter"/>
</dbReference>
<dbReference type="PROSITE" id="PS00028">
    <property type="entry name" value="ZINC_FINGER_C2H2_1"/>
    <property type="match status" value="4"/>
</dbReference>
<dbReference type="Pfam" id="PF00096">
    <property type="entry name" value="zf-C2H2"/>
    <property type="match status" value="2"/>
</dbReference>
<name>A0A8C5HSW1_GOUWI</name>
<evidence type="ECO:0000313" key="16">
    <source>
        <dbReference type="Proteomes" id="UP000694680"/>
    </source>
</evidence>